<reference evidence="1 2" key="1">
    <citation type="journal article" date="2016" name="Mol. Biol. Evol.">
        <title>Comparative Genomics of Early-Diverging Mushroom-Forming Fungi Provides Insights into the Origins of Lignocellulose Decay Capabilities.</title>
        <authorList>
            <person name="Nagy L.G."/>
            <person name="Riley R."/>
            <person name="Tritt A."/>
            <person name="Adam C."/>
            <person name="Daum C."/>
            <person name="Floudas D."/>
            <person name="Sun H."/>
            <person name="Yadav J.S."/>
            <person name="Pangilinan J."/>
            <person name="Larsson K.H."/>
            <person name="Matsuura K."/>
            <person name="Barry K."/>
            <person name="Labutti K."/>
            <person name="Kuo R."/>
            <person name="Ohm R.A."/>
            <person name="Bhattacharya S.S."/>
            <person name="Shirouzu T."/>
            <person name="Yoshinaga Y."/>
            <person name="Martin F.M."/>
            <person name="Grigoriev I.V."/>
            <person name="Hibbett D.S."/>
        </authorList>
    </citation>
    <scope>NUCLEOTIDE SEQUENCE [LARGE SCALE GENOMIC DNA]</scope>
    <source>
        <strain evidence="1 2">HHB10207 ss-3</strain>
    </source>
</reference>
<name>A0A165X3Y5_9AGAM</name>
<gene>
    <name evidence="1" type="ORF">SISSUDRAFT_1038190</name>
</gene>
<protein>
    <submittedName>
        <fullName evidence="1">Uncharacterized protein</fullName>
    </submittedName>
</protein>
<sequence length="208" mass="22729">MAYSSSTTFPFFPSDSFIRIDNSSDSGYDNAVADWNAAYLKEHRLPDDNGYLVVKSVPDSGATRLVEAFEWYQSPYQLRVTAVDSSTNFITGTLSYDLPPGGPSPIAHFHGRLPVTNTFSTSLVQGSARIYRTGNQLYLHLDIRRAPSGPLNRIFSIYTLRGQRASSNEDAEVVASTLTQEDGTPTGIAGLDPAFVEQIRALSVALKV</sequence>
<accession>A0A165X3Y5</accession>
<evidence type="ECO:0000313" key="1">
    <source>
        <dbReference type="EMBL" id="KZT31799.1"/>
    </source>
</evidence>
<keyword evidence="2" id="KW-1185">Reference proteome</keyword>
<proteinExistence type="predicted"/>
<dbReference type="Proteomes" id="UP000076798">
    <property type="component" value="Unassembled WGS sequence"/>
</dbReference>
<dbReference type="EMBL" id="KV428457">
    <property type="protein sequence ID" value="KZT31799.1"/>
    <property type="molecule type" value="Genomic_DNA"/>
</dbReference>
<organism evidence="1 2">
    <name type="scientific">Sistotremastrum suecicum HHB10207 ss-3</name>
    <dbReference type="NCBI Taxonomy" id="1314776"/>
    <lineage>
        <taxon>Eukaryota</taxon>
        <taxon>Fungi</taxon>
        <taxon>Dikarya</taxon>
        <taxon>Basidiomycota</taxon>
        <taxon>Agaricomycotina</taxon>
        <taxon>Agaricomycetes</taxon>
        <taxon>Sistotremastrales</taxon>
        <taxon>Sistotremastraceae</taxon>
        <taxon>Sistotremastrum</taxon>
    </lineage>
</organism>
<dbReference type="AlphaFoldDB" id="A0A165X3Y5"/>
<evidence type="ECO:0000313" key="2">
    <source>
        <dbReference type="Proteomes" id="UP000076798"/>
    </source>
</evidence>